<reference evidence="1 2" key="1">
    <citation type="journal article" date="2013" name="Genome Announc.">
        <title>Draft Genome Sequence of the Aeromonas diversa Type Strain.</title>
        <authorList>
            <person name="Farfan M."/>
            <person name="Spataro N."/>
            <person name="Sanglas A."/>
            <person name="Albarral V."/>
            <person name="Loren J.G."/>
            <person name="Bosch E."/>
            <person name="Fuste M.C."/>
        </authorList>
    </citation>
    <scope>NUCLEOTIDE SEQUENCE [LARGE SCALE GENOMIC DNA]</scope>
    <source>
        <strain evidence="1 2">2478-85</strain>
    </source>
</reference>
<sequence>MESPPKKVLIDAALTGNFHNVVARYLDGKWGLLSGVWSVSFEEIIEEAKRRSLECFVVTQPRNEGYWLSEAEQGFSVYYYERGQKSEIEHFPNLEQAFSQWLSKHLENYQLTVRP</sequence>
<comment type="caution">
    <text evidence="1">The sequence shown here is derived from an EMBL/GenBank/DDBJ whole genome shotgun (WGS) entry which is preliminary data.</text>
</comment>
<evidence type="ECO:0000313" key="2">
    <source>
        <dbReference type="Proteomes" id="UP000023775"/>
    </source>
</evidence>
<dbReference type="Proteomes" id="UP000023775">
    <property type="component" value="Unassembled WGS sequence"/>
</dbReference>
<keyword evidence="2" id="KW-1185">Reference proteome</keyword>
<dbReference type="OrthoDB" id="9925975at2"/>
<protein>
    <submittedName>
        <fullName evidence="1">Uncharacterized protein</fullName>
    </submittedName>
</protein>
<dbReference type="RefSeq" id="WP_005346102.1">
    <property type="nucleotide sequence ID" value="NZ_APVG01000002.1"/>
</dbReference>
<dbReference type="eggNOG" id="ENOG502ZXHV">
    <property type="taxonomic scope" value="Bacteria"/>
</dbReference>
<accession>N9U5F7</accession>
<organism evidence="1 2">
    <name type="scientific">Aeromonas diversa CDC 2478-85</name>
    <dbReference type="NCBI Taxonomy" id="1268237"/>
    <lineage>
        <taxon>Bacteria</taxon>
        <taxon>Pseudomonadati</taxon>
        <taxon>Pseudomonadota</taxon>
        <taxon>Gammaproteobacteria</taxon>
        <taxon>Aeromonadales</taxon>
        <taxon>Aeromonadaceae</taxon>
        <taxon>Aeromonas</taxon>
    </lineage>
</organism>
<dbReference type="EMBL" id="APVG01000002">
    <property type="protein sequence ID" value="ENY73604.1"/>
    <property type="molecule type" value="Genomic_DNA"/>
</dbReference>
<evidence type="ECO:0000313" key="1">
    <source>
        <dbReference type="EMBL" id="ENY73604.1"/>
    </source>
</evidence>
<name>N9U5F7_9GAMM</name>
<dbReference type="AlphaFoldDB" id="N9U5F7"/>
<gene>
    <name evidence="1" type="ORF">G114_01069</name>
</gene>
<proteinExistence type="predicted"/>